<reference evidence="1 2" key="1">
    <citation type="submission" date="2017-07" db="EMBL/GenBank/DDBJ databases">
        <title>Paenibacillus herberti R33 genome sequencing and assembly.</title>
        <authorList>
            <person name="Su W."/>
        </authorList>
    </citation>
    <scope>NUCLEOTIDE SEQUENCE [LARGE SCALE GENOMIC DNA]</scope>
    <source>
        <strain evidence="1 2">R33</strain>
    </source>
</reference>
<comment type="caution">
    <text evidence="1">The sequence shown here is derived from an EMBL/GenBank/DDBJ whole genome shotgun (WGS) entry which is preliminary data.</text>
</comment>
<dbReference type="SUPFAM" id="SSF51182">
    <property type="entry name" value="RmlC-like cupins"/>
    <property type="match status" value="1"/>
</dbReference>
<protein>
    <submittedName>
        <fullName evidence="1">Cupin</fullName>
    </submittedName>
</protein>
<dbReference type="EMBL" id="NMUQ01000001">
    <property type="protein sequence ID" value="OXM15315.1"/>
    <property type="molecule type" value="Genomic_DNA"/>
</dbReference>
<dbReference type="InterPro" id="IPR011051">
    <property type="entry name" value="RmlC_Cupin_sf"/>
</dbReference>
<dbReference type="RefSeq" id="WP_089522241.1">
    <property type="nucleotide sequence ID" value="NZ_NMUQ01000001.1"/>
</dbReference>
<name>A0A229P087_9BACL</name>
<keyword evidence="2" id="KW-1185">Reference proteome</keyword>
<dbReference type="Gene3D" id="2.60.120.10">
    <property type="entry name" value="Jelly Rolls"/>
    <property type="match status" value="1"/>
</dbReference>
<dbReference type="Proteomes" id="UP000215145">
    <property type="component" value="Unassembled WGS sequence"/>
</dbReference>
<dbReference type="OrthoDB" id="3782397at2"/>
<gene>
    <name evidence="1" type="ORF">CGZ75_00785</name>
</gene>
<sequence>MKIYELPGQERPVDAFESKGVMFSGITRHDGRIQISSLHLEAGGVVGRHPAAVSQLFLLIDGEGWVSGPDRQRIAIRAGQAAFWEAGEEHESGTKSGMTVIMAEGEELVIEMEELASF</sequence>
<evidence type="ECO:0000313" key="1">
    <source>
        <dbReference type="EMBL" id="OXM15315.1"/>
    </source>
</evidence>
<dbReference type="InterPro" id="IPR014710">
    <property type="entry name" value="RmlC-like_jellyroll"/>
</dbReference>
<evidence type="ECO:0000313" key="2">
    <source>
        <dbReference type="Proteomes" id="UP000215145"/>
    </source>
</evidence>
<accession>A0A229P087</accession>
<organism evidence="1 2">
    <name type="scientific">Paenibacillus herberti</name>
    <dbReference type="NCBI Taxonomy" id="1619309"/>
    <lineage>
        <taxon>Bacteria</taxon>
        <taxon>Bacillati</taxon>
        <taxon>Bacillota</taxon>
        <taxon>Bacilli</taxon>
        <taxon>Bacillales</taxon>
        <taxon>Paenibacillaceae</taxon>
        <taxon>Paenibacillus</taxon>
    </lineage>
</organism>
<dbReference type="AlphaFoldDB" id="A0A229P087"/>
<proteinExistence type="predicted"/>